<dbReference type="RefSeq" id="WP_184521223.1">
    <property type="nucleotide sequence ID" value="NZ_JACIJD010000030.1"/>
</dbReference>
<feature type="compositionally biased region" description="Basic and acidic residues" evidence="1">
    <location>
        <begin position="11"/>
        <end position="33"/>
    </location>
</feature>
<dbReference type="Proteomes" id="UP000580654">
    <property type="component" value="Unassembled WGS sequence"/>
</dbReference>
<dbReference type="EMBL" id="JACIJD010000030">
    <property type="protein sequence ID" value="MBB5696120.1"/>
    <property type="molecule type" value="Genomic_DNA"/>
</dbReference>
<dbReference type="AlphaFoldDB" id="A0A840Y873"/>
<evidence type="ECO:0000256" key="1">
    <source>
        <dbReference type="SAM" id="MobiDB-lite"/>
    </source>
</evidence>
<accession>A0A840Y873</accession>
<feature type="region of interest" description="Disordered" evidence="1">
    <location>
        <begin position="1"/>
        <end position="33"/>
    </location>
</feature>
<gene>
    <name evidence="2" type="ORF">FHS87_004190</name>
</gene>
<evidence type="ECO:0000313" key="2">
    <source>
        <dbReference type="EMBL" id="MBB5696120.1"/>
    </source>
</evidence>
<organism evidence="2 3">
    <name type="scientific">Muricoccus pecuniae</name>
    <dbReference type="NCBI Taxonomy" id="693023"/>
    <lineage>
        <taxon>Bacteria</taxon>
        <taxon>Pseudomonadati</taxon>
        <taxon>Pseudomonadota</taxon>
        <taxon>Alphaproteobacteria</taxon>
        <taxon>Acetobacterales</taxon>
        <taxon>Roseomonadaceae</taxon>
        <taxon>Muricoccus</taxon>
    </lineage>
</organism>
<name>A0A840Y873_9PROT</name>
<proteinExistence type="predicted"/>
<evidence type="ECO:0000313" key="3">
    <source>
        <dbReference type="Proteomes" id="UP000580654"/>
    </source>
</evidence>
<protein>
    <submittedName>
        <fullName evidence="2">Uncharacterized protein</fullName>
    </submittedName>
</protein>
<keyword evidence="3" id="KW-1185">Reference proteome</keyword>
<sequence length="58" mass="6606">MSKAGYFARPIEADGKHHPHGTRKEEQEPARWSDAVHKVADTIRSWLPSSEPPEKARE</sequence>
<reference evidence="2 3" key="1">
    <citation type="submission" date="2020-08" db="EMBL/GenBank/DDBJ databases">
        <title>Genomic Encyclopedia of Type Strains, Phase IV (KMG-IV): sequencing the most valuable type-strain genomes for metagenomic binning, comparative biology and taxonomic classification.</title>
        <authorList>
            <person name="Goeker M."/>
        </authorList>
    </citation>
    <scope>NUCLEOTIDE SEQUENCE [LARGE SCALE GENOMIC DNA]</scope>
    <source>
        <strain evidence="2 3">DSM 25622</strain>
    </source>
</reference>
<comment type="caution">
    <text evidence="2">The sequence shown here is derived from an EMBL/GenBank/DDBJ whole genome shotgun (WGS) entry which is preliminary data.</text>
</comment>